<dbReference type="Proteomes" id="UP000828390">
    <property type="component" value="Unassembled WGS sequence"/>
</dbReference>
<name>A0A9D4I2I5_DREPO</name>
<dbReference type="SUPFAM" id="SSF52129">
    <property type="entry name" value="Caspase-like"/>
    <property type="match status" value="1"/>
</dbReference>
<protein>
    <recommendedName>
        <fullName evidence="1">Peptidase C14 caspase domain-containing protein</fullName>
    </recommendedName>
</protein>
<feature type="domain" description="Peptidase C14 caspase" evidence="1">
    <location>
        <begin position="89"/>
        <end position="307"/>
    </location>
</feature>
<dbReference type="GO" id="GO:0004197">
    <property type="term" value="F:cysteine-type endopeptidase activity"/>
    <property type="evidence" value="ECO:0007669"/>
    <property type="project" value="InterPro"/>
</dbReference>
<dbReference type="AlphaFoldDB" id="A0A9D4I2I5"/>
<gene>
    <name evidence="2" type="ORF">DPMN_182361</name>
</gene>
<accession>A0A9D4I2I5</accession>
<reference evidence="2" key="1">
    <citation type="journal article" date="2019" name="bioRxiv">
        <title>The Genome of the Zebra Mussel, Dreissena polymorpha: A Resource for Invasive Species Research.</title>
        <authorList>
            <person name="McCartney M.A."/>
            <person name="Auch B."/>
            <person name="Kono T."/>
            <person name="Mallez S."/>
            <person name="Zhang Y."/>
            <person name="Obille A."/>
            <person name="Becker A."/>
            <person name="Abrahante J.E."/>
            <person name="Garbe J."/>
            <person name="Badalamenti J.P."/>
            <person name="Herman A."/>
            <person name="Mangelson H."/>
            <person name="Liachko I."/>
            <person name="Sullivan S."/>
            <person name="Sone E.D."/>
            <person name="Koren S."/>
            <person name="Silverstein K.A.T."/>
            <person name="Beckman K.B."/>
            <person name="Gohl D.M."/>
        </authorList>
    </citation>
    <scope>NUCLEOTIDE SEQUENCE</scope>
    <source>
        <strain evidence="2">Duluth1</strain>
        <tissue evidence="2">Whole animal</tissue>
    </source>
</reference>
<evidence type="ECO:0000313" key="3">
    <source>
        <dbReference type="Proteomes" id="UP000828390"/>
    </source>
</evidence>
<sequence>MANSKIREIPGQDYESDYYVMRKPPLVIFLAQDHPIGTTENAKLKAKVTNEESKLFNVDVDIDMKLLDEFFREQCQKPPIVMRLVNRSHDEIRKRFAKIEGSNYDAFFFIFLSYLCTTERGKQGKLPCIKVECLDSAVPIEEFMNMIKGRPDMALKPKIFLFQADDRDLLKPWIIKKGKPEDVVFRSVKVPTDADQLMLLSTLPQDLPSLKKSFSEAVPTASEAGGVVSQPSGSDEKVVVKQEPSLLIRAFVEVLKANKDTDVLCCTPLINGKVDEMIASLDLEDYRAEKVQKLQVPLVYSTLTKKIKFYGERDFPLGL</sequence>
<keyword evidence="3" id="KW-1185">Reference proteome</keyword>
<evidence type="ECO:0000313" key="2">
    <source>
        <dbReference type="EMBL" id="KAH3747926.1"/>
    </source>
</evidence>
<evidence type="ECO:0000259" key="1">
    <source>
        <dbReference type="Pfam" id="PF00656"/>
    </source>
</evidence>
<comment type="caution">
    <text evidence="2">The sequence shown here is derived from an EMBL/GenBank/DDBJ whole genome shotgun (WGS) entry which is preliminary data.</text>
</comment>
<dbReference type="OrthoDB" id="6145725at2759"/>
<reference evidence="2" key="2">
    <citation type="submission" date="2020-11" db="EMBL/GenBank/DDBJ databases">
        <authorList>
            <person name="McCartney M.A."/>
            <person name="Auch B."/>
            <person name="Kono T."/>
            <person name="Mallez S."/>
            <person name="Becker A."/>
            <person name="Gohl D.M."/>
            <person name="Silverstein K.A.T."/>
            <person name="Koren S."/>
            <person name="Bechman K.B."/>
            <person name="Herman A."/>
            <person name="Abrahante J.E."/>
            <person name="Garbe J."/>
        </authorList>
    </citation>
    <scope>NUCLEOTIDE SEQUENCE</scope>
    <source>
        <strain evidence="2">Duluth1</strain>
        <tissue evidence="2">Whole animal</tissue>
    </source>
</reference>
<proteinExistence type="predicted"/>
<dbReference type="Gene3D" id="3.40.50.1460">
    <property type="match status" value="1"/>
</dbReference>
<dbReference type="InterPro" id="IPR011600">
    <property type="entry name" value="Pept_C14_caspase"/>
</dbReference>
<dbReference type="Pfam" id="PF00656">
    <property type="entry name" value="Peptidase_C14"/>
    <property type="match status" value="1"/>
</dbReference>
<dbReference type="EMBL" id="JAIWYP010000010">
    <property type="protein sequence ID" value="KAH3747926.1"/>
    <property type="molecule type" value="Genomic_DNA"/>
</dbReference>
<dbReference type="InterPro" id="IPR029030">
    <property type="entry name" value="Caspase-like_dom_sf"/>
</dbReference>
<organism evidence="2 3">
    <name type="scientific">Dreissena polymorpha</name>
    <name type="common">Zebra mussel</name>
    <name type="synonym">Mytilus polymorpha</name>
    <dbReference type="NCBI Taxonomy" id="45954"/>
    <lineage>
        <taxon>Eukaryota</taxon>
        <taxon>Metazoa</taxon>
        <taxon>Spiralia</taxon>
        <taxon>Lophotrochozoa</taxon>
        <taxon>Mollusca</taxon>
        <taxon>Bivalvia</taxon>
        <taxon>Autobranchia</taxon>
        <taxon>Heteroconchia</taxon>
        <taxon>Euheterodonta</taxon>
        <taxon>Imparidentia</taxon>
        <taxon>Neoheterodontei</taxon>
        <taxon>Myida</taxon>
        <taxon>Dreissenoidea</taxon>
        <taxon>Dreissenidae</taxon>
        <taxon>Dreissena</taxon>
    </lineage>
</organism>
<dbReference type="GO" id="GO:0006508">
    <property type="term" value="P:proteolysis"/>
    <property type="evidence" value="ECO:0007669"/>
    <property type="project" value="InterPro"/>
</dbReference>